<dbReference type="AlphaFoldDB" id="A0A517P455"/>
<evidence type="ECO:0008006" key="3">
    <source>
        <dbReference type="Google" id="ProtNLM"/>
    </source>
</evidence>
<dbReference type="KEGG" id="acaf:CA12_02190"/>
<dbReference type="InterPro" id="IPR009057">
    <property type="entry name" value="Homeodomain-like_sf"/>
</dbReference>
<sequence>MSAKYAVSLSDAQRDRLDDLTRTGRSHARAIRHARTLLLADASDDGPAWDDERVAAAVGCSPATVARTRKRFVEEGLDQALRVRRGGPRRQPKIDGAAEAHLVALACSEPPAGRAAWTVRLLADRYVSLGVAEGWLDGPVSCETVRQTLKKTCCGPTGSSSG</sequence>
<proteinExistence type="predicted"/>
<dbReference type="Pfam" id="PF13565">
    <property type="entry name" value="HTH_32"/>
    <property type="match status" value="1"/>
</dbReference>
<evidence type="ECO:0000313" key="1">
    <source>
        <dbReference type="EMBL" id="QDT14151.1"/>
    </source>
</evidence>
<reference evidence="1 2" key="1">
    <citation type="submission" date="2019-02" db="EMBL/GenBank/DDBJ databases">
        <title>Deep-cultivation of Planctomycetes and their phenomic and genomic characterization uncovers novel biology.</title>
        <authorList>
            <person name="Wiegand S."/>
            <person name="Jogler M."/>
            <person name="Boedeker C."/>
            <person name="Pinto D."/>
            <person name="Vollmers J."/>
            <person name="Rivas-Marin E."/>
            <person name="Kohn T."/>
            <person name="Peeters S.H."/>
            <person name="Heuer A."/>
            <person name="Rast P."/>
            <person name="Oberbeckmann S."/>
            <person name="Bunk B."/>
            <person name="Jeske O."/>
            <person name="Meyerdierks A."/>
            <person name="Storesund J.E."/>
            <person name="Kallscheuer N."/>
            <person name="Luecker S."/>
            <person name="Lage O.M."/>
            <person name="Pohl T."/>
            <person name="Merkel B.J."/>
            <person name="Hornburger P."/>
            <person name="Mueller R.-W."/>
            <person name="Bruemmer F."/>
            <person name="Labrenz M."/>
            <person name="Spormann A.M."/>
            <person name="Op den Camp H."/>
            <person name="Overmann J."/>
            <person name="Amann R."/>
            <person name="Jetten M.S.M."/>
            <person name="Mascher T."/>
            <person name="Medema M.H."/>
            <person name="Devos D.P."/>
            <person name="Kaster A.-K."/>
            <person name="Ovreas L."/>
            <person name="Rohde M."/>
            <person name="Galperin M.Y."/>
            <person name="Jogler C."/>
        </authorList>
    </citation>
    <scope>NUCLEOTIDE SEQUENCE [LARGE SCALE GENOMIC DNA]</scope>
    <source>
        <strain evidence="1 2">CA12</strain>
    </source>
</reference>
<protein>
    <recommendedName>
        <fullName evidence="3">Transposase</fullName>
    </recommendedName>
</protein>
<accession>A0A517P455</accession>
<evidence type="ECO:0000313" key="2">
    <source>
        <dbReference type="Proteomes" id="UP000318741"/>
    </source>
</evidence>
<keyword evidence="2" id="KW-1185">Reference proteome</keyword>
<gene>
    <name evidence="1" type="ORF">CA12_02190</name>
</gene>
<dbReference type="SUPFAM" id="SSF46689">
    <property type="entry name" value="Homeodomain-like"/>
    <property type="match status" value="1"/>
</dbReference>
<dbReference type="EMBL" id="CP036265">
    <property type="protein sequence ID" value="QDT14151.1"/>
    <property type="molecule type" value="Genomic_DNA"/>
</dbReference>
<organism evidence="1 2">
    <name type="scientific">Alienimonas californiensis</name>
    <dbReference type="NCBI Taxonomy" id="2527989"/>
    <lineage>
        <taxon>Bacteria</taxon>
        <taxon>Pseudomonadati</taxon>
        <taxon>Planctomycetota</taxon>
        <taxon>Planctomycetia</taxon>
        <taxon>Planctomycetales</taxon>
        <taxon>Planctomycetaceae</taxon>
        <taxon>Alienimonas</taxon>
    </lineage>
</organism>
<dbReference type="RefSeq" id="WP_207622091.1">
    <property type="nucleotide sequence ID" value="NZ_CP036265.1"/>
</dbReference>
<dbReference type="Proteomes" id="UP000318741">
    <property type="component" value="Chromosome"/>
</dbReference>
<name>A0A517P455_9PLAN</name>